<evidence type="ECO:0000256" key="9">
    <source>
        <dbReference type="PIRSR" id="PIRSR001434-2"/>
    </source>
</evidence>
<evidence type="ECO:0000256" key="3">
    <source>
        <dbReference type="ARBA" id="ARBA00012222"/>
    </source>
</evidence>
<dbReference type="SUPFAM" id="SSF53383">
    <property type="entry name" value="PLP-dependent transferases"/>
    <property type="match status" value="1"/>
</dbReference>
<evidence type="ECO:0000256" key="8">
    <source>
        <dbReference type="ARBA" id="ARBA00050802"/>
    </source>
</evidence>
<dbReference type="GO" id="GO:0047982">
    <property type="term" value="F:homocysteine desulfhydrase activity"/>
    <property type="evidence" value="ECO:0007669"/>
    <property type="project" value="UniProtKB-EC"/>
</dbReference>
<reference evidence="11 12" key="1">
    <citation type="journal article" date="2016" name="Nat. Commun.">
        <title>Thousands of microbial genomes shed light on interconnected biogeochemical processes in an aquifer system.</title>
        <authorList>
            <person name="Anantharaman K."/>
            <person name="Brown C.T."/>
            <person name="Hug L.A."/>
            <person name="Sharon I."/>
            <person name="Castelle C.J."/>
            <person name="Probst A.J."/>
            <person name="Thomas B.C."/>
            <person name="Singh A."/>
            <person name="Wilkins M.J."/>
            <person name="Karaoz U."/>
            <person name="Brodie E.L."/>
            <person name="Williams K.H."/>
            <person name="Hubbard S.S."/>
            <person name="Banfield J.F."/>
        </authorList>
    </citation>
    <scope>NUCLEOTIDE SEQUENCE [LARGE SCALE GENOMIC DNA]</scope>
</reference>
<evidence type="ECO:0000313" key="12">
    <source>
        <dbReference type="Proteomes" id="UP000178735"/>
    </source>
</evidence>
<evidence type="ECO:0000256" key="7">
    <source>
        <dbReference type="ARBA" id="ARBA00049180"/>
    </source>
</evidence>
<dbReference type="EC" id="4.4.1.11" evidence="3"/>
<dbReference type="InterPro" id="IPR015421">
    <property type="entry name" value="PyrdxlP-dep_Trfase_major"/>
</dbReference>
<dbReference type="PIRSF" id="PIRSF001434">
    <property type="entry name" value="CGS"/>
    <property type="match status" value="1"/>
</dbReference>
<evidence type="ECO:0000256" key="4">
    <source>
        <dbReference type="ARBA" id="ARBA00019040"/>
    </source>
</evidence>
<dbReference type="PANTHER" id="PTHR11808:SF80">
    <property type="entry name" value="CYSTATHIONINE GAMMA-LYASE"/>
    <property type="match status" value="1"/>
</dbReference>
<dbReference type="GO" id="GO:0030170">
    <property type="term" value="F:pyridoxal phosphate binding"/>
    <property type="evidence" value="ECO:0007669"/>
    <property type="project" value="InterPro"/>
</dbReference>
<dbReference type="FunFam" id="3.90.1150.10:FF:000008">
    <property type="entry name" value="Cystathionine gamma-synthase"/>
    <property type="match status" value="1"/>
</dbReference>
<evidence type="ECO:0000256" key="10">
    <source>
        <dbReference type="RuleBase" id="RU362118"/>
    </source>
</evidence>
<dbReference type="PANTHER" id="PTHR11808">
    <property type="entry name" value="TRANS-SULFURATION ENZYME FAMILY MEMBER"/>
    <property type="match status" value="1"/>
</dbReference>
<dbReference type="FunFam" id="3.40.640.10:FF:000046">
    <property type="entry name" value="Cystathionine gamma-lyase"/>
    <property type="match status" value="1"/>
</dbReference>
<gene>
    <name evidence="11" type="ORF">A2008_14035</name>
</gene>
<dbReference type="Gene3D" id="3.40.640.10">
    <property type="entry name" value="Type I PLP-dependent aspartate aminotransferase-like (Major domain)"/>
    <property type="match status" value="1"/>
</dbReference>
<accession>A0A1F7WF41</accession>
<dbReference type="GO" id="GO:0018826">
    <property type="term" value="F:methionine gamma-lyase activity"/>
    <property type="evidence" value="ECO:0007669"/>
    <property type="project" value="UniProtKB-EC"/>
</dbReference>
<dbReference type="Pfam" id="PF01053">
    <property type="entry name" value="Cys_Met_Meta_PP"/>
    <property type="match status" value="1"/>
</dbReference>
<evidence type="ECO:0000256" key="5">
    <source>
        <dbReference type="ARBA" id="ARBA00022898"/>
    </source>
</evidence>
<dbReference type="InterPro" id="IPR015422">
    <property type="entry name" value="PyrdxlP-dep_Trfase_small"/>
</dbReference>
<comment type="catalytic activity">
    <reaction evidence="7">
        <text>L-methionine + H2O = methanethiol + 2-oxobutanoate + NH4(+)</text>
        <dbReference type="Rhea" id="RHEA:23800"/>
        <dbReference type="ChEBI" id="CHEBI:15377"/>
        <dbReference type="ChEBI" id="CHEBI:16007"/>
        <dbReference type="ChEBI" id="CHEBI:16763"/>
        <dbReference type="ChEBI" id="CHEBI:28938"/>
        <dbReference type="ChEBI" id="CHEBI:57844"/>
        <dbReference type="EC" id="4.4.1.11"/>
    </reaction>
</comment>
<keyword evidence="6 11" id="KW-0456">Lyase</keyword>
<dbReference type="STRING" id="1817813.A2008_14035"/>
<keyword evidence="5 9" id="KW-0663">Pyridoxal phosphate</keyword>
<dbReference type="GO" id="GO:0005737">
    <property type="term" value="C:cytoplasm"/>
    <property type="evidence" value="ECO:0007669"/>
    <property type="project" value="TreeGrafter"/>
</dbReference>
<comment type="catalytic activity">
    <reaction evidence="8">
        <text>L-homocysteine + H2O = 2-oxobutanoate + hydrogen sulfide + NH4(+) + H(+)</text>
        <dbReference type="Rhea" id="RHEA:14501"/>
        <dbReference type="ChEBI" id="CHEBI:15377"/>
        <dbReference type="ChEBI" id="CHEBI:15378"/>
        <dbReference type="ChEBI" id="CHEBI:16763"/>
        <dbReference type="ChEBI" id="CHEBI:28938"/>
        <dbReference type="ChEBI" id="CHEBI:29919"/>
        <dbReference type="ChEBI" id="CHEBI:58199"/>
        <dbReference type="EC" id="4.4.1.2"/>
    </reaction>
</comment>
<evidence type="ECO:0000256" key="2">
    <source>
        <dbReference type="ARBA" id="ARBA00008667"/>
    </source>
</evidence>
<evidence type="ECO:0000256" key="1">
    <source>
        <dbReference type="ARBA" id="ARBA00001933"/>
    </source>
</evidence>
<comment type="cofactor">
    <cofactor evidence="1 10">
        <name>pyridoxal 5'-phosphate</name>
        <dbReference type="ChEBI" id="CHEBI:597326"/>
    </cofactor>
</comment>
<dbReference type="EMBL" id="MGFH01000240">
    <property type="protein sequence ID" value="OGM01157.1"/>
    <property type="molecule type" value="Genomic_DNA"/>
</dbReference>
<organism evidence="11 12">
    <name type="scientific">Candidatus Wallbacteria bacterium GWC2_49_35</name>
    <dbReference type="NCBI Taxonomy" id="1817813"/>
    <lineage>
        <taxon>Bacteria</taxon>
        <taxon>Candidatus Walliibacteriota</taxon>
    </lineage>
</organism>
<comment type="caution">
    <text evidence="11">The sequence shown here is derived from an EMBL/GenBank/DDBJ whole genome shotgun (WGS) entry which is preliminary data.</text>
</comment>
<dbReference type="InterPro" id="IPR015424">
    <property type="entry name" value="PyrdxlP-dep_Trfase"/>
</dbReference>
<proteinExistence type="inferred from homology"/>
<evidence type="ECO:0000256" key="6">
    <source>
        <dbReference type="ARBA" id="ARBA00023239"/>
    </source>
</evidence>
<sequence>MHDIKGGRHTLAIHGGQVVDPLYGAVSVPIYQTSTFAFLSAEDGAGKFAGEIKGYKYTRLGNPTVKALEDSVAVLESGYAGLATASGMAAITAVYMTFLSKDSHIVSTDAVYGPSRLVIEKHFSRYGVESTFVDTSNIELVKKSIKKNTKMLYIETPANPTMSITDIAACAKIAQEHNLVLVVDNTFMGPHHQRPIELGADVVVHSMTKSLNGHSDVVAGMIVTKNKELYKQIQSVHFYTGGTIDPNQAWLVLRGIKTMPLRIEKSSENALEVAKFLERHPKVKWVKYPGLKSHPQYELAKKQMSGFGAMMCFEVEGGVEGGKTVMNNVKIATLAVSLGGIESLIQHPASMTHAGVSKENRSDCGITDGMIRFSVGCEDCRDIINDLDGALNKITAAKSGEAKTMSKSKK</sequence>
<evidence type="ECO:0000313" key="11">
    <source>
        <dbReference type="EMBL" id="OGM01157.1"/>
    </source>
</evidence>
<dbReference type="Proteomes" id="UP000178735">
    <property type="component" value="Unassembled WGS sequence"/>
</dbReference>
<dbReference type="CDD" id="cd00614">
    <property type="entry name" value="CGS_like"/>
    <property type="match status" value="1"/>
</dbReference>
<name>A0A1F7WF41_9BACT</name>
<dbReference type="Gene3D" id="3.90.1150.10">
    <property type="entry name" value="Aspartate Aminotransferase, domain 1"/>
    <property type="match status" value="1"/>
</dbReference>
<protein>
    <recommendedName>
        <fullName evidence="4">L-methionine gamma-lyase</fullName>
        <ecNumber evidence="3">4.4.1.11</ecNumber>
    </recommendedName>
</protein>
<dbReference type="AlphaFoldDB" id="A0A1F7WF41"/>
<comment type="similarity">
    <text evidence="2">Belongs to the trans-sulfuration enzymes family. L-methionine gamma-lyase subfamily.</text>
</comment>
<feature type="modified residue" description="N6-(pyridoxal phosphate)lysine" evidence="9">
    <location>
        <position position="209"/>
    </location>
</feature>
<dbReference type="InterPro" id="IPR000277">
    <property type="entry name" value="Cys/Met-Metab_PyrdxlP-dep_enz"/>
</dbReference>
<dbReference type="GO" id="GO:0019346">
    <property type="term" value="P:transsulfuration"/>
    <property type="evidence" value="ECO:0007669"/>
    <property type="project" value="InterPro"/>
</dbReference>